<evidence type="ECO:0000313" key="3">
    <source>
        <dbReference type="Proteomes" id="UP001220324"/>
    </source>
</evidence>
<evidence type="ECO:0008006" key="4">
    <source>
        <dbReference type="Google" id="ProtNLM"/>
    </source>
</evidence>
<evidence type="ECO:0000256" key="1">
    <source>
        <dbReference type="SAM" id="MobiDB-lite"/>
    </source>
</evidence>
<dbReference type="AlphaFoldDB" id="A0AAD6CRJ4"/>
<feature type="compositionally biased region" description="Polar residues" evidence="1">
    <location>
        <begin position="346"/>
        <end position="365"/>
    </location>
</feature>
<dbReference type="EMBL" id="JAQIZZ010000006">
    <property type="protein sequence ID" value="KAJ5537484.1"/>
    <property type="molecule type" value="Genomic_DNA"/>
</dbReference>
<protein>
    <recommendedName>
        <fullName evidence="4">Myb-like domain-containing protein</fullName>
    </recommendedName>
</protein>
<sequence>MIACPQTYRPTKHIDFFGHQISSPLPRIETVRQDLQPIQKLVTLYTEVLDCNGSVAKHLHMPLFSSRIEDRINALFSSSRPRMVDVASADNHRRTRLSWVDVIRDSETIDQIDFEEDQCRFCIHGVSIDVNKSDRDLLSSNVLQKLLQTPPEPEDIQAEWGARKDLVGDLIELREDIQEIDRMIETMLQALQEQPHNANRECIGSVNPEASFDIQMWDAGEEADPVVHNETMIDENSNDHCPDGRNSTSLATQNTPRAKNLQASVKSMSPWSHSEKRQLRSFLSTRGHMSWSRIALEYEEEFQKGRSPSSIAGQARCLGLSVGRKSNKKPARRDPLVLKVRFPPTGRSTSSEEITSAGPDQTLTETCVGDETPIASSARSHSLQDRPNSAMEFHTTSPCGSSDSPFILQSNAKKNHTDLRHSDPETPRSFASILN</sequence>
<comment type="caution">
    <text evidence="2">The sequence shown here is derived from an EMBL/GenBank/DDBJ whole genome shotgun (WGS) entry which is preliminary data.</text>
</comment>
<evidence type="ECO:0000313" key="2">
    <source>
        <dbReference type="EMBL" id="KAJ5537484.1"/>
    </source>
</evidence>
<proteinExistence type="predicted"/>
<keyword evidence="3" id="KW-1185">Reference proteome</keyword>
<feature type="compositionally biased region" description="Polar residues" evidence="1">
    <location>
        <begin position="245"/>
        <end position="257"/>
    </location>
</feature>
<feature type="compositionally biased region" description="Polar residues" evidence="1">
    <location>
        <begin position="394"/>
        <end position="412"/>
    </location>
</feature>
<accession>A0AAD6CRJ4</accession>
<feature type="region of interest" description="Disordered" evidence="1">
    <location>
        <begin position="234"/>
        <end position="257"/>
    </location>
</feature>
<name>A0AAD6CRJ4_9EURO</name>
<reference evidence="2 3" key="1">
    <citation type="journal article" date="2023" name="IMA Fungus">
        <title>Comparative genomic study of the Penicillium genus elucidates a diverse pangenome and 15 lateral gene transfer events.</title>
        <authorList>
            <person name="Petersen C."/>
            <person name="Sorensen T."/>
            <person name="Nielsen M.R."/>
            <person name="Sondergaard T.E."/>
            <person name="Sorensen J.L."/>
            <person name="Fitzpatrick D.A."/>
            <person name="Frisvad J.C."/>
            <person name="Nielsen K.L."/>
        </authorList>
    </citation>
    <scope>NUCLEOTIDE SEQUENCE [LARGE SCALE GENOMIC DNA]</scope>
    <source>
        <strain evidence="2 3">IBT 35679</strain>
    </source>
</reference>
<gene>
    <name evidence="2" type="ORF">N7494_006963</name>
</gene>
<dbReference type="Proteomes" id="UP001220324">
    <property type="component" value="Unassembled WGS sequence"/>
</dbReference>
<organism evidence="2 3">
    <name type="scientific">Penicillium frequentans</name>
    <dbReference type="NCBI Taxonomy" id="3151616"/>
    <lineage>
        <taxon>Eukaryota</taxon>
        <taxon>Fungi</taxon>
        <taxon>Dikarya</taxon>
        <taxon>Ascomycota</taxon>
        <taxon>Pezizomycotina</taxon>
        <taxon>Eurotiomycetes</taxon>
        <taxon>Eurotiomycetidae</taxon>
        <taxon>Eurotiales</taxon>
        <taxon>Aspergillaceae</taxon>
        <taxon>Penicillium</taxon>
    </lineage>
</organism>
<feature type="compositionally biased region" description="Basic and acidic residues" evidence="1">
    <location>
        <begin position="415"/>
        <end position="426"/>
    </location>
</feature>
<feature type="region of interest" description="Disordered" evidence="1">
    <location>
        <begin position="341"/>
        <end position="435"/>
    </location>
</feature>
<feature type="compositionally biased region" description="Polar residues" evidence="1">
    <location>
        <begin position="374"/>
        <end position="387"/>
    </location>
</feature>